<organism evidence="1 2">
    <name type="scientific">Araneus ventricosus</name>
    <name type="common">Orbweaver spider</name>
    <name type="synonym">Epeira ventricosa</name>
    <dbReference type="NCBI Taxonomy" id="182803"/>
    <lineage>
        <taxon>Eukaryota</taxon>
        <taxon>Metazoa</taxon>
        <taxon>Ecdysozoa</taxon>
        <taxon>Arthropoda</taxon>
        <taxon>Chelicerata</taxon>
        <taxon>Arachnida</taxon>
        <taxon>Araneae</taxon>
        <taxon>Araneomorphae</taxon>
        <taxon>Entelegynae</taxon>
        <taxon>Araneoidea</taxon>
        <taxon>Araneidae</taxon>
        <taxon>Araneus</taxon>
    </lineage>
</organism>
<proteinExistence type="predicted"/>
<protein>
    <submittedName>
        <fullName evidence="1">Uncharacterized protein</fullName>
    </submittedName>
</protein>
<sequence length="101" mass="11549">MSKCSAFGQQNLFIGPKYRIYKDIDPEYKKLEKIKAFSDIASFLYPDVLGLSFRSFSTKKDEKRLLCEGELVQWTDVSLCAKRGRGEEGVGKSISTDKTRR</sequence>
<dbReference type="EMBL" id="BGPR01000049">
    <property type="protein sequence ID" value="GBL86535.1"/>
    <property type="molecule type" value="Genomic_DNA"/>
</dbReference>
<reference evidence="1 2" key="1">
    <citation type="journal article" date="2019" name="Sci. Rep.">
        <title>Orb-weaving spider Araneus ventricosus genome elucidates the spidroin gene catalogue.</title>
        <authorList>
            <person name="Kono N."/>
            <person name="Nakamura H."/>
            <person name="Ohtoshi R."/>
            <person name="Moran D.A.P."/>
            <person name="Shinohara A."/>
            <person name="Yoshida Y."/>
            <person name="Fujiwara M."/>
            <person name="Mori M."/>
            <person name="Tomita M."/>
            <person name="Arakawa K."/>
        </authorList>
    </citation>
    <scope>NUCLEOTIDE SEQUENCE [LARGE SCALE GENOMIC DNA]</scope>
</reference>
<dbReference type="AlphaFoldDB" id="A0A4Y2B5E9"/>
<name>A0A4Y2B5E9_ARAVE</name>
<evidence type="ECO:0000313" key="1">
    <source>
        <dbReference type="EMBL" id="GBL86535.1"/>
    </source>
</evidence>
<dbReference type="Proteomes" id="UP000499080">
    <property type="component" value="Unassembled WGS sequence"/>
</dbReference>
<comment type="caution">
    <text evidence="1">The sequence shown here is derived from an EMBL/GenBank/DDBJ whole genome shotgun (WGS) entry which is preliminary data.</text>
</comment>
<evidence type="ECO:0000313" key="2">
    <source>
        <dbReference type="Proteomes" id="UP000499080"/>
    </source>
</evidence>
<gene>
    <name evidence="1" type="ORF">AVEN_194795_1</name>
</gene>
<accession>A0A4Y2B5E9</accession>
<keyword evidence="2" id="KW-1185">Reference proteome</keyword>